<name>A0A1E2UHV6_9GAMM</name>
<evidence type="ECO:0000256" key="1">
    <source>
        <dbReference type="SAM" id="Coils"/>
    </source>
</evidence>
<dbReference type="PROSITE" id="PS51832">
    <property type="entry name" value="HD_GYP"/>
    <property type="match status" value="1"/>
</dbReference>
<keyword evidence="1" id="KW-0175">Coiled coil</keyword>
<dbReference type="InterPro" id="IPR037522">
    <property type="entry name" value="HD_GYP_dom"/>
</dbReference>
<dbReference type="PANTHER" id="PTHR43155">
    <property type="entry name" value="CYCLIC DI-GMP PHOSPHODIESTERASE PA4108-RELATED"/>
    <property type="match status" value="1"/>
</dbReference>
<dbReference type="PANTHER" id="PTHR43155:SF2">
    <property type="entry name" value="CYCLIC DI-GMP PHOSPHODIESTERASE PA4108"/>
    <property type="match status" value="1"/>
</dbReference>
<comment type="caution">
    <text evidence="3">The sequence shown here is derived from an EMBL/GenBank/DDBJ whole genome shotgun (WGS) entry which is preliminary data.</text>
</comment>
<dbReference type="Pfam" id="PF13487">
    <property type="entry name" value="HD_5"/>
    <property type="match status" value="1"/>
</dbReference>
<dbReference type="GO" id="GO:0008081">
    <property type="term" value="F:phosphoric diester hydrolase activity"/>
    <property type="evidence" value="ECO:0007669"/>
    <property type="project" value="UniProtKB-ARBA"/>
</dbReference>
<evidence type="ECO:0000313" key="4">
    <source>
        <dbReference type="Proteomes" id="UP000094849"/>
    </source>
</evidence>
<dbReference type="EMBL" id="LVJZ01000005">
    <property type="protein sequence ID" value="ODB92918.1"/>
    <property type="molecule type" value="Genomic_DNA"/>
</dbReference>
<dbReference type="RefSeq" id="WP_069006433.1">
    <property type="nucleotide sequence ID" value="NZ_LVJX01000013.1"/>
</dbReference>
<dbReference type="InterPro" id="IPR003607">
    <property type="entry name" value="HD/PDEase_dom"/>
</dbReference>
<organism evidence="3 4">
    <name type="scientific">Candidatus Thiodiazotropha endoloripes</name>
    <dbReference type="NCBI Taxonomy" id="1818881"/>
    <lineage>
        <taxon>Bacteria</taxon>
        <taxon>Pseudomonadati</taxon>
        <taxon>Pseudomonadota</taxon>
        <taxon>Gammaproteobacteria</taxon>
        <taxon>Chromatiales</taxon>
        <taxon>Sedimenticolaceae</taxon>
        <taxon>Candidatus Thiodiazotropha</taxon>
    </lineage>
</organism>
<dbReference type="STRING" id="1818881.A3196_19310"/>
<dbReference type="SUPFAM" id="SSF109604">
    <property type="entry name" value="HD-domain/PDEase-like"/>
    <property type="match status" value="1"/>
</dbReference>
<dbReference type="CDD" id="cd00077">
    <property type="entry name" value="HDc"/>
    <property type="match status" value="1"/>
</dbReference>
<reference evidence="3 4" key="1">
    <citation type="submission" date="2016-03" db="EMBL/GenBank/DDBJ databases">
        <title>Chemosynthetic sulphur-oxidizing symbionts of marine invertebrate animals are capable of nitrogen fixation.</title>
        <authorList>
            <person name="Petersen J.M."/>
            <person name="Kemper A."/>
            <person name="Gruber-Vodicka H."/>
            <person name="Cardini U."/>
            <person name="Geest Mvander."/>
            <person name="Kleiner M."/>
            <person name="Bulgheresi S."/>
            <person name="Fussmann M."/>
            <person name="Herbold C."/>
            <person name="Seah B.K.B."/>
            <person name="Antony C.Paul."/>
            <person name="Liu D."/>
            <person name="Belitz A."/>
            <person name="Weber M."/>
        </authorList>
    </citation>
    <scope>NUCLEOTIDE SEQUENCE [LARGE SCALE GENOMIC DNA]</scope>
    <source>
        <strain evidence="3">G_D</strain>
    </source>
</reference>
<feature type="coiled-coil region" evidence="1">
    <location>
        <begin position="329"/>
        <end position="356"/>
    </location>
</feature>
<dbReference type="AlphaFoldDB" id="A0A1E2UHV6"/>
<proteinExistence type="predicted"/>
<gene>
    <name evidence="3" type="ORF">A3196_19310</name>
</gene>
<keyword evidence="4" id="KW-1185">Reference proteome</keyword>
<evidence type="ECO:0000313" key="3">
    <source>
        <dbReference type="EMBL" id="ODB92918.1"/>
    </source>
</evidence>
<sequence>MEELIQQYVDHAKNGFYSVHLSEISSKGNQAFTTSDIHNDKGVLLAPKGVNIDQGVRQQLIKHKLLKPLDNHIGLEHQADTQSLISEYRLLLDKYPDLRRMNEALNYGPEFEKLLQLERLHPLLTQKLTVLEAQMHTEFEKSIFAAWLSTMIAREMGLSMDQRRDTLVAALIHDIGLLHLDPEIVCSNRKLSAEEWRSVRAHVIIGKIIADSVPCIYPEVSRAVIEHHEDCFGAGYPFALNEEQLGIPGKILNMTDSIHSIRVKSFRNSQRTLGDIKPYLQLNPTTNGYEVYRATMSIIKKSGLQPVRLKAEDCPQDYAKNLGKQIDILGEAKQALDDIHENLLELSDRIDQHDAKQLSALAAVTHRIRSTLHESGLLSNEIAAWLHKESELSGVDQQIMGEFNEIELLIKELTWQIRNTVRMFHSYSDSKATRDTMMLEHIETSIQSIQEIFDRLS</sequence>
<feature type="domain" description="HD-GYP" evidence="2">
    <location>
        <begin position="117"/>
        <end position="312"/>
    </location>
</feature>
<accession>A0A1E2UHV6</accession>
<evidence type="ECO:0000259" key="2">
    <source>
        <dbReference type="PROSITE" id="PS51832"/>
    </source>
</evidence>
<dbReference type="Proteomes" id="UP000094849">
    <property type="component" value="Unassembled WGS sequence"/>
</dbReference>
<dbReference type="Gene3D" id="1.10.3210.10">
    <property type="entry name" value="Hypothetical protein af1432"/>
    <property type="match status" value="1"/>
</dbReference>
<protein>
    <recommendedName>
        <fullName evidence="2">HD-GYP domain-containing protein</fullName>
    </recommendedName>
</protein>